<comment type="caution">
    <text evidence="11">The sequence shown here is derived from an EMBL/GenBank/DDBJ whole genome shotgun (WGS) entry which is preliminary data.</text>
</comment>
<evidence type="ECO:0000256" key="3">
    <source>
        <dbReference type="ARBA" id="ARBA00022771"/>
    </source>
</evidence>
<reference evidence="11 12" key="1">
    <citation type="journal article" date="2021" name="Commun. Biol.">
        <title>The genome of Shorea leprosula (Dipterocarpaceae) highlights the ecological relevance of drought in aseasonal tropical rainforests.</title>
        <authorList>
            <person name="Ng K.K.S."/>
            <person name="Kobayashi M.J."/>
            <person name="Fawcett J.A."/>
            <person name="Hatakeyama M."/>
            <person name="Paape T."/>
            <person name="Ng C.H."/>
            <person name="Ang C.C."/>
            <person name="Tnah L.H."/>
            <person name="Lee C.T."/>
            <person name="Nishiyama T."/>
            <person name="Sese J."/>
            <person name="O'Brien M.J."/>
            <person name="Copetti D."/>
            <person name="Mohd Noor M.I."/>
            <person name="Ong R.C."/>
            <person name="Putra M."/>
            <person name="Sireger I.Z."/>
            <person name="Indrioko S."/>
            <person name="Kosugi Y."/>
            <person name="Izuno A."/>
            <person name="Isagi Y."/>
            <person name="Lee S.L."/>
            <person name="Shimizu K.K."/>
        </authorList>
    </citation>
    <scope>NUCLEOTIDE SEQUENCE [LARGE SCALE GENOMIC DNA]</scope>
    <source>
        <strain evidence="11">214</strain>
    </source>
</reference>
<dbReference type="PANTHER" id="PTHR45801:SF110">
    <property type="entry name" value="TRANSCRIPTIONAL REGULATOR SUPERMAN"/>
    <property type="match status" value="1"/>
</dbReference>
<evidence type="ECO:0000256" key="9">
    <source>
        <dbReference type="SAM" id="MobiDB-lite"/>
    </source>
</evidence>
<organism evidence="11 12">
    <name type="scientific">Rubroshorea leprosula</name>
    <dbReference type="NCBI Taxonomy" id="152421"/>
    <lineage>
        <taxon>Eukaryota</taxon>
        <taxon>Viridiplantae</taxon>
        <taxon>Streptophyta</taxon>
        <taxon>Embryophyta</taxon>
        <taxon>Tracheophyta</taxon>
        <taxon>Spermatophyta</taxon>
        <taxon>Magnoliopsida</taxon>
        <taxon>eudicotyledons</taxon>
        <taxon>Gunneridae</taxon>
        <taxon>Pentapetalae</taxon>
        <taxon>rosids</taxon>
        <taxon>malvids</taxon>
        <taxon>Malvales</taxon>
        <taxon>Dipterocarpaceae</taxon>
        <taxon>Rubroshorea</taxon>
    </lineage>
</organism>
<proteinExistence type="predicted"/>
<evidence type="ECO:0000313" key="11">
    <source>
        <dbReference type="EMBL" id="GKU85806.1"/>
    </source>
</evidence>
<evidence type="ECO:0000259" key="10">
    <source>
        <dbReference type="PROSITE" id="PS50157"/>
    </source>
</evidence>
<evidence type="ECO:0000256" key="6">
    <source>
        <dbReference type="ARBA" id="ARBA00023163"/>
    </source>
</evidence>
<dbReference type="GO" id="GO:0008270">
    <property type="term" value="F:zinc ion binding"/>
    <property type="evidence" value="ECO:0007669"/>
    <property type="project" value="UniProtKB-KW"/>
</dbReference>
<dbReference type="PANTHER" id="PTHR45801">
    <property type="entry name" value="OS07G0101800 PROTEIN"/>
    <property type="match status" value="1"/>
</dbReference>
<accession>A0AAV5HJU6</accession>
<keyword evidence="12" id="KW-1185">Reference proteome</keyword>
<evidence type="ECO:0000313" key="12">
    <source>
        <dbReference type="Proteomes" id="UP001054252"/>
    </source>
</evidence>
<evidence type="ECO:0000256" key="7">
    <source>
        <dbReference type="ARBA" id="ARBA00023242"/>
    </source>
</evidence>
<dbReference type="Proteomes" id="UP001054252">
    <property type="component" value="Unassembled WGS sequence"/>
</dbReference>
<evidence type="ECO:0000256" key="1">
    <source>
        <dbReference type="ARBA" id="ARBA00004123"/>
    </source>
</evidence>
<feature type="compositionally biased region" description="Polar residues" evidence="9">
    <location>
        <begin position="1"/>
        <end position="12"/>
    </location>
</feature>
<dbReference type="SMART" id="SM00355">
    <property type="entry name" value="ZnF_C2H2"/>
    <property type="match status" value="1"/>
</dbReference>
<keyword evidence="6" id="KW-0804">Transcription</keyword>
<dbReference type="InterPro" id="IPR036236">
    <property type="entry name" value="Znf_C2H2_sf"/>
</dbReference>
<gene>
    <name evidence="11" type="ORF">SLEP1_g428</name>
</gene>
<feature type="compositionally biased region" description="Basic and acidic residues" evidence="9">
    <location>
        <begin position="13"/>
        <end position="27"/>
    </location>
</feature>
<sequence length="228" mass="25981">MERNSFSNSLKNHSLEVTKTMREKDQNSRNQNRSHKDHSWSGNSSYGYGDQDYLGGFSWPPRSYTCSFCRREFRSAQALGGHMNVHRRDRVRLRQLLSKDGKHPDPKPNFSSSSLVSHTYSCKLPSLVSSLSSFSSPSMDAFPSEMKSTWDLERTRINSLSPKALDLSNMKGGKSFLEIKDLDAFTEEEDDGRKLLKKAENIVRLDLEMGLLSDSNQDLDLELRLGYS</sequence>
<dbReference type="Pfam" id="PF13912">
    <property type="entry name" value="zf-C2H2_6"/>
    <property type="match status" value="1"/>
</dbReference>
<evidence type="ECO:0000256" key="8">
    <source>
        <dbReference type="PROSITE-ProRule" id="PRU00042"/>
    </source>
</evidence>
<feature type="domain" description="C2H2-type" evidence="10">
    <location>
        <begin position="64"/>
        <end position="91"/>
    </location>
</feature>
<dbReference type="AlphaFoldDB" id="A0AAV5HJU6"/>
<evidence type="ECO:0000256" key="2">
    <source>
        <dbReference type="ARBA" id="ARBA00022723"/>
    </source>
</evidence>
<dbReference type="Gene3D" id="3.30.160.60">
    <property type="entry name" value="Classic Zinc Finger"/>
    <property type="match status" value="1"/>
</dbReference>
<evidence type="ECO:0000256" key="5">
    <source>
        <dbReference type="ARBA" id="ARBA00023015"/>
    </source>
</evidence>
<evidence type="ECO:0000256" key="4">
    <source>
        <dbReference type="ARBA" id="ARBA00022833"/>
    </source>
</evidence>
<keyword evidence="5" id="KW-0805">Transcription regulation</keyword>
<dbReference type="PROSITE" id="PS00028">
    <property type="entry name" value="ZINC_FINGER_C2H2_1"/>
    <property type="match status" value="1"/>
</dbReference>
<dbReference type="InterPro" id="IPR013087">
    <property type="entry name" value="Znf_C2H2_type"/>
</dbReference>
<dbReference type="GO" id="GO:0005634">
    <property type="term" value="C:nucleus"/>
    <property type="evidence" value="ECO:0007669"/>
    <property type="project" value="UniProtKB-SubCell"/>
</dbReference>
<keyword evidence="2" id="KW-0479">Metal-binding</keyword>
<keyword evidence="3 8" id="KW-0863">Zinc-finger</keyword>
<dbReference type="PROSITE" id="PS50157">
    <property type="entry name" value="ZINC_FINGER_C2H2_2"/>
    <property type="match status" value="1"/>
</dbReference>
<keyword evidence="7" id="KW-0539">Nucleus</keyword>
<keyword evidence="4" id="KW-0862">Zinc</keyword>
<feature type="region of interest" description="Disordered" evidence="9">
    <location>
        <begin position="1"/>
        <end position="43"/>
    </location>
</feature>
<comment type="subcellular location">
    <subcellularLocation>
        <location evidence="1">Nucleus</location>
    </subcellularLocation>
</comment>
<dbReference type="InterPro" id="IPR052426">
    <property type="entry name" value="Plant_dev_regulator"/>
</dbReference>
<dbReference type="EMBL" id="BPVZ01000001">
    <property type="protein sequence ID" value="GKU85806.1"/>
    <property type="molecule type" value="Genomic_DNA"/>
</dbReference>
<name>A0AAV5HJU6_9ROSI</name>
<dbReference type="SUPFAM" id="SSF57667">
    <property type="entry name" value="beta-beta-alpha zinc fingers"/>
    <property type="match status" value="1"/>
</dbReference>
<protein>
    <recommendedName>
        <fullName evidence="10">C2H2-type domain-containing protein</fullName>
    </recommendedName>
</protein>